<name>A0ABY9MAA7_9BURK</name>
<protein>
    <submittedName>
        <fullName evidence="1">Uncharacterized protein</fullName>
    </submittedName>
</protein>
<proteinExistence type="predicted"/>
<evidence type="ECO:0000313" key="2">
    <source>
        <dbReference type="Proteomes" id="UP001234798"/>
    </source>
</evidence>
<dbReference type="Proteomes" id="UP001234798">
    <property type="component" value="Plasmid unnamed"/>
</dbReference>
<gene>
    <name evidence="1" type="ORF">RAS12_30450</name>
</gene>
<reference evidence="1 2" key="1">
    <citation type="submission" date="2023-08" db="EMBL/GenBank/DDBJ databases">
        <title>Achromobacter seleniivolatilans sp. nov., isolated from seleniferous soil.</title>
        <authorList>
            <person name="Zhang S."/>
            <person name="Li K."/>
            <person name="Peng J."/>
            <person name="Zhao Q."/>
            <person name="Wang H."/>
            <person name="Guo Y."/>
        </authorList>
    </citation>
    <scope>NUCLEOTIDE SEQUENCE [LARGE SCALE GENOMIC DNA]</scope>
    <source>
        <strain evidence="1 2">R39</strain>
        <plasmid evidence="1 2">unnamed</plasmid>
    </source>
</reference>
<geneLocation type="plasmid" evidence="1 2">
    <name>unnamed</name>
</geneLocation>
<accession>A0ABY9MAA7</accession>
<keyword evidence="1" id="KW-0614">Plasmid</keyword>
<evidence type="ECO:0000313" key="1">
    <source>
        <dbReference type="EMBL" id="WMD23956.1"/>
    </source>
</evidence>
<dbReference type="RefSeq" id="WP_306951903.1">
    <property type="nucleotide sequence ID" value="NZ_CP132977.1"/>
</dbReference>
<keyword evidence="2" id="KW-1185">Reference proteome</keyword>
<sequence length="108" mass="12103">MPTLDQRLSPEQMRGTGAGELYYKYVVAVLARYRTMVPANRRNGHEIDWVRLRDAAVSVRNTFEGALPISHSRNAAHTGRRANEVHDGLLTMLDAAVAAQHAHRGARW</sequence>
<dbReference type="EMBL" id="CP132977">
    <property type="protein sequence ID" value="WMD23956.1"/>
    <property type="molecule type" value="Genomic_DNA"/>
</dbReference>
<organism evidence="1 2">
    <name type="scientific">Achromobacter seleniivolatilans</name>
    <dbReference type="NCBI Taxonomy" id="3047478"/>
    <lineage>
        <taxon>Bacteria</taxon>
        <taxon>Pseudomonadati</taxon>
        <taxon>Pseudomonadota</taxon>
        <taxon>Betaproteobacteria</taxon>
        <taxon>Burkholderiales</taxon>
        <taxon>Alcaligenaceae</taxon>
        <taxon>Achromobacter</taxon>
    </lineage>
</organism>